<reference evidence="2 3" key="1">
    <citation type="submission" date="2021-11" db="EMBL/GenBank/DDBJ databases">
        <title>Genomic of Niabella pedocola.</title>
        <authorList>
            <person name="Wu T."/>
        </authorList>
    </citation>
    <scope>NUCLEOTIDE SEQUENCE [LARGE SCALE GENOMIC DNA]</scope>
    <source>
        <strain evidence="2 3">JCM 31011</strain>
    </source>
</reference>
<name>A0ABS8PN69_9BACT</name>
<evidence type="ECO:0000313" key="3">
    <source>
        <dbReference type="Proteomes" id="UP001199816"/>
    </source>
</evidence>
<dbReference type="PROSITE" id="PS51257">
    <property type="entry name" value="PROKAR_LIPOPROTEIN"/>
    <property type="match status" value="1"/>
</dbReference>
<organism evidence="2 3">
    <name type="scientific">Niabella pedocola</name>
    <dbReference type="NCBI Taxonomy" id="1752077"/>
    <lineage>
        <taxon>Bacteria</taxon>
        <taxon>Pseudomonadati</taxon>
        <taxon>Bacteroidota</taxon>
        <taxon>Chitinophagia</taxon>
        <taxon>Chitinophagales</taxon>
        <taxon>Chitinophagaceae</taxon>
        <taxon>Niabella</taxon>
    </lineage>
</organism>
<gene>
    <name evidence="2" type="ORF">LQ567_07240</name>
</gene>
<dbReference type="EMBL" id="JAJNEC010000004">
    <property type="protein sequence ID" value="MCD2422553.1"/>
    <property type="molecule type" value="Genomic_DNA"/>
</dbReference>
<feature type="signal peptide" evidence="1">
    <location>
        <begin position="1"/>
        <end position="22"/>
    </location>
</feature>
<dbReference type="Proteomes" id="UP001199816">
    <property type="component" value="Unassembled WGS sequence"/>
</dbReference>
<proteinExistence type="predicted"/>
<dbReference type="RefSeq" id="WP_231003650.1">
    <property type="nucleotide sequence ID" value="NZ_JAJNEC010000004.1"/>
</dbReference>
<sequence>MMMKLFKQLTVLCFLAALVSCAREATVFERVKQDEVKLLSFGFYEADNPGMILKDYILSNPKEGVNTIRMPEAVDKSHLIARFTASNGNVVKVNNALQKSGETQNDFSIPVDYFLSAGNNNAKYSFAIAKDFSWETFPFTYNDSASGMNLKVNPVSGEPYIMYYEKRSSSSEQGAAMVAFRDGAWAYQGRISDGRTASNIDFTFDNAGVPYASYVDYTATVAQANTVKKYTNGTSWELVGRKGVTTAKVTFNALTFDADAKLFLFSYLDAADVLPRRALGVSVFDNNAWTTNGSITGRSSALYGYLPVAKRVNNAVYVGVLNASSPNSVSVYKYENNTWTTLVEQWRDPNATAINVRDFDMEVDQKGNVYIAFADNSSTALYKYRVIKYDVVTKAVTPVGGYIAGASGNLFGFDLAVSPSDELFLFYKNSSNYPTVTMLDKDTKDWSLPHIVETAVGDELNMSFAPNGDGYISYLKDFRIFIYKFTATP</sequence>
<evidence type="ECO:0000313" key="2">
    <source>
        <dbReference type="EMBL" id="MCD2422553.1"/>
    </source>
</evidence>
<protein>
    <submittedName>
        <fullName evidence="2">Uncharacterized protein</fullName>
    </submittedName>
</protein>
<dbReference type="InterPro" id="IPR011043">
    <property type="entry name" value="Gal_Oxase/kelch_b-propeller"/>
</dbReference>
<comment type="caution">
    <text evidence="2">The sequence shown here is derived from an EMBL/GenBank/DDBJ whole genome shotgun (WGS) entry which is preliminary data.</text>
</comment>
<accession>A0ABS8PN69</accession>
<dbReference type="Gene3D" id="2.60.40.2340">
    <property type="match status" value="1"/>
</dbReference>
<feature type="chain" id="PRO_5047174165" evidence="1">
    <location>
        <begin position="23"/>
        <end position="489"/>
    </location>
</feature>
<dbReference type="SUPFAM" id="SSF50965">
    <property type="entry name" value="Galactose oxidase, central domain"/>
    <property type="match status" value="1"/>
</dbReference>
<keyword evidence="1" id="KW-0732">Signal</keyword>
<evidence type="ECO:0000256" key="1">
    <source>
        <dbReference type="SAM" id="SignalP"/>
    </source>
</evidence>
<keyword evidence="3" id="KW-1185">Reference proteome</keyword>